<dbReference type="SUPFAM" id="SSF49299">
    <property type="entry name" value="PKD domain"/>
    <property type="match status" value="1"/>
</dbReference>
<reference evidence="5" key="1">
    <citation type="journal article" date="2019" name="Int. J. Syst. Evol. Microbiol.">
        <title>The Global Catalogue of Microorganisms (GCM) 10K type strain sequencing project: providing services to taxonomists for standard genome sequencing and annotation.</title>
        <authorList>
            <consortium name="The Broad Institute Genomics Platform"/>
            <consortium name="The Broad Institute Genome Sequencing Center for Infectious Disease"/>
            <person name="Wu L."/>
            <person name="Ma J."/>
        </authorList>
    </citation>
    <scope>NUCLEOTIDE SEQUENCE [LARGE SCALE GENOMIC DNA]</scope>
    <source>
        <strain evidence="5">NBRC 108755</strain>
    </source>
</reference>
<feature type="compositionally biased region" description="Low complexity" evidence="1">
    <location>
        <begin position="50"/>
        <end position="105"/>
    </location>
</feature>
<keyword evidence="5" id="KW-1185">Reference proteome</keyword>
<evidence type="ECO:0000256" key="3">
    <source>
        <dbReference type="SAM" id="SignalP"/>
    </source>
</evidence>
<dbReference type="InterPro" id="IPR035986">
    <property type="entry name" value="PKD_dom_sf"/>
</dbReference>
<organism evidence="4 5">
    <name type="scientific">Homoserinibacter gongjuensis</name>
    <dbReference type="NCBI Taxonomy" id="1162968"/>
    <lineage>
        <taxon>Bacteria</taxon>
        <taxon>Bacillati</taxon>
        <taxon>Actinomycetota</taxon>
        <taxon>Actinomycetes</taxon>
        <taxon>Micrococcales</taxon>
        <taxon>Microbacteriaceae</taxon>
        <taxon>Homoserinibacter</taxon>
    </lineage>
</organism>
<evidence type="ECO:0000313" key="5">
    <source>
        <dbReference type="Proteomes" id="UP001157069"/>
    </source>
</evidence>
<protein>
    <recommendedName>
        <fullName evidence="6">Ig-like domain-containing protein</fullName>
    </recommendedName>
</protein>
<comment type="caution">
    <text evidence="4">The sequence shown here is derived from an EMBL/GenBank/DDBJ whole genome shotgun (WGS) entry which is preliminary data.</text>
</comment>
<dbReference type="Proteomes" id="UP001157069">
    <property type="component" value="Unassembled WGS sequence"/>
</dbReference>
<sequence length="711" mass="73610">MTSTTPVRRLAAGATTALLALGLLTPAALAVADELPVEDQTTTVLDEATAPVPDEIPDAAAAPASDPEPIEEGAPASESSAPESSAPETPSAEAPAYDASASGAPASGAPTAQAFAAVTDAPAQFFTPTIAAGATWTGTVEVTDMVFMNLGALGAELSGRLRSPAGTSYAFVSRPEGSAAVAFSTSTPQSGTVTLSVRNEGSTERVVPIGFSYRTSTVDNGAFSSIGKTFIELNVTPQKDGVLRPDATARARIVGLDAEYTAEMTPIVPSSPQRRARFDGVVPGPYLAFATVTLDGEEHSVLVVTHAAATDTTPPVVEYLTNPASSNARGWFRQAVTVTLTASDAGAGVWRLQHGLDGGPLTTLYGPVATVNIGEGVHELRYSAEDYQDNASLMHTRTIQVDLTPPTVEITGIPDEIDAGDDLTVSYSCADALSDVFSCTAPIASGGQLDTSTPGRHTFTVVGLDRAGNETRETVEYRVIGADTTAPEVRVDLPTEPASGWHTSAVTLRFTATDTESDIAYIRWEYGTGSGTIVGSVNGPDGELELASTGEYTVLVWAEDAQGNRSEPHQLPVNIDLHAPVIEVNSPEASSGILPNGHYAQHERVLVEFDCADIGSGVDRCDGTTPDGVLLPTGTPGTHELRIVATDVAGNRTERTVSYIVDPAAASPANGDRDPRLAQTGAETVIPGIILVAVLLAAGAMLLTTRRLGGR</sequence>
<keyword evidence="3" id="KW-0732">Signal</keyword>
<gene>
    <name evidence="4" type="ORF">GCM10025869_17740</name>
</gene>
<dbReference type="InterPro" id="IPR013783">
    <property type="entry name" value="Ig-like_fold"/>
</dbReference>
<feature type="region of interest" description="Disordered" evidence="1">
    <location>
        <begin position="48"/>
        <end position="105"/>
    </location>
</feature>
<keyword evidence="2" id="KW-1133">Transmembrane helix</keyword>
<keyword evidence="2" id="KW-0812">Transmembrane</keyword>
<proteinExistence type="predicted"/>
<feature type="chain" id="PRO_5045238334" description="Ig-like domain-containing protein" evidence="3">
    <location>
        <begin position="33"/>
        <end position="711"/>
    </location>
</feature>
<accession>A0ABQ6JSF4</accession>
<dbReference type="EMBL" id="BSVA01000001">
    <property type="protein sequence ID" value="GMA91245.1"/>
    <property type="molecule type" value="Genomic_DNA"/>
</dbReference>
<feature type="signal peptide" evidence="3">
    <location>
        <begin position="1"/>
        <end position="32"/>
    </location>
</feature>
<keyword evidence="2" id="KW-0472">Membrane</keyword>
<evidence type="ECO:0000256" key="2">
    <source>
        <dbReference type="SAM" id="Phobius"/>
    </source>
</evidence>
<dbReference type="RefSeq" id="WP_284299498.1">
    <property type="nucleotide sequence ID" value="NZ_BSVA01000001.1"/>
</dbReference>
<evidence type="ECO:0000256" key="1">
    <source>
        <dbReference type="SAM" id="MobiDB-lite"/>
    </source>
</evidence>
<evidence type="ECO:0000313" key="4">
    <source>
        <dbReference type="EMBL" id="GMA91245.1"/>
    </source>
</evidence>
<name>A0ABQ6JSF4_9MICO</name>
<dbReference type="Gene3D" id="2.60.40.10">
    <property type="entry name" value="Immunoglobulins"/>
    <property type="match status" value="1"/>
</dbReference>
<feature type="transmembrane region" description="Helical" evidence="2">
    <location>
        <begin position="685"/>
        <end position="704"/>
    </location>
</feature>
<evidence type="ECO:0008006" key="6">
    <source>
        <dbReference type="Google" id="ProtNLM"/>
    </source>
</evidence>